<sequence>MYLLAFHFVSDCVPACF</sequence>
<proteinExistence type="predicted"/>
<evidence type="ECO:0000313" key="1">
    <source>
        <dbReference type="EMBL" id="JAH85755.1"/>
    </source>
</evidence>
<protein>
    <submittedName>
        <fullName evidence="1">Uncharacterized protein</fullName>
    </submittedName>
</protein>
<name>A0A0E9W883_ANGAN</name>
<organism evidence="1">
    <name type="scientific">Anguilla anguilla</name>
    <name type="common">European freshwater eel</name>
    <name type="synonym">Muraena anguilla</name>
    <dbReference type="NCBI Taxonomy" id="7936"/>
    <lineage>
        <taxon>Eukaryota</taxon>
        <taxon>Metazoa</taxon>
        <taxon>Chordata</taxon>
        <taxon>Craniata</taxon>
        <taxon>Vertebrata</taxon>
        <taxon>Euteleostomi</taxon>
        <taxon>Actinopterygii</taxon>
        <taxon>Neopterygii</taxon>
        <taxon>Teleostei</taxon>
        <taxon>Anguilliformes</taxon>
        <taxon>Anguillidae</taxon>
        <taxon>Anguilla</taxon>
    </lineage>
</organism>
<reference evidence="1" key="2">
    <citation type="journal article" date="2015" name="Fish Shellfish Immunol.">
        <title>Early steps in the European eel (Anguilla anguilla)-Vibrio vulnificus interaction in the gills: Role of the RtxA13 toxin.</title>
        <authorList>
            <person name="Callol A."/>
            <person name="Pajuelo D."/>
            <person name="Ebbesson L."/>
            <person name="Teles M."/>
            <person name="MacKenzie S."/>
            <person name="Amaro C."/>
        </authorList>
    </citation>
    <scope>NUCLEOTIDE SEQUENCE</scope>
</reference>
<dbReference type="AlphaFoldDB" id="A0A0E9W883"/>
<dbReference type="EMBL" id="GBXM01022822">
    <property type="protein sequence ID" value="JAH85755.1"/>
    <property type="molecule type" value="Transcribed_RNA"/>
</dbReference>
<accession>A0A0E9W883</accession>
<reference evidence="1" key="1">
    <citation type="submission" date="2014-11" db="EMBL/GenBank/DDBJ databases">
        <authorList>
            <person name="Amaro Gonzalez C."/>
        </authorList>
    </citation>
    <scope>NUCLEOTIDE SEQUENCE</scope>
</reference>